<name>A0A377PI54_HAFAL</name>
<evidence type="ECO:0000313" key="1">
    <source>
        <dbReference type="EMBL" id="STQ80005.1"/>
    </source>
</evidence>
<reference evidence="1 2" key="1">
    <citation type="submission" date="2018-06" db="EMBL/GenBank/DDBJ databases">
        <authorList>
            <consortium name="Pathogen Informatics"/>
            <person name="Doyle S."/>
        </authorList>
    </citation>
    <scope>NUCLEOTIDE SEQUENCE [LARGE SCALE GENOMIC DNA]</scope>
    <source>
        <strain evidence="1 2">NCTC8105</strain>
    </source>
</reference>
<sequence length="36" mass="3979">MKSPVLFAALLLQVSSVMAGAWVIQPPAEWRYSYAP</sequence>
<organism evidence="1 2">
    <name type="scientific">Hafnia alvei</name>
    <dbReference type="NCBI Taxonomy" id="569"/>
    <lineage>
        <taxon>Bacteria</taxon>
        <taxon>Pseudomonadati</taxon>
        <taxon>Pseudomonadota</taxon>
        <taxon>Gammaproteobacteria</taxon>
        <taxon>Enterobacterales</taxon>
        <taxon>Hafniaceae</taxon>
        <taxon>Hafnia</taxon>
    </lineage>
</organism>
<proteinExistence type="predicted"/>
<accession>A0A377PI54</accession>
<dbReference type="AlphaFoldDB" id="A0A377PI54"/>
<protein>
    <submittedName>
        <fullName evidence="1">Uncharacterized protein</fullName>
    </submittedName>
</protein>
<dbReference type="EMBL" id="UGHP01000001">
    <property type="protein sequence ID" value="STQ80005.1"/>
    <property type="molecule type" value="Genomic_DNA"/>
</dbReference>
<gene>
    <name evidence="1" type="ORF">NCTC8105_02110</name>
</gene>
<evidence type="ECO:0000313" key="2">
    <source>
        <dbReference type="Proteomes" id="UP000254821"/>
    </source>
</evidence>
<dbReference type="Proteomes" id="UP000254821">
    <property type="component" value="Unassembled WGS sequence"/>
</dbReference>